<dbReference type="EMBL" id="MLAK01000700">
    <property type="protein sequence ID" value="OHT07339.1"/>
    <property type="molecule type" value="Genomic_DNA"/>
</dbReference>
<evidence type="ECO:0000313" key="1">
    <source>
        <dbReference type="EMBL" id="OHT07339.1"/>
    </source>
</evidence>
<name>A0A1J4K808_9EUKA</name>
<proteinExistence type="predicted"/>
<dbReference type="AlphaFoldDB" id="A0A1J4K808"/>
<gene>
    <name evidence="1" type="ORF">TRFO_24516</name>
</gene>
<dbReference type="RefSeq" id="XP_068360475.1">
    <property type="nucleotide sequence ID" value="XM_068503793.1"/>
</dbReference>
<protein>
    <submittedName>
        <fullName evidence="1">Uncharacterized protein</fullName>
    </submittedName>
</protein>
<evidence type="ECO:0000313" key="2">
    <source>
        <dbReference type="Proteomes" id="UP000179807"/>
    </source>
</evidence>
<dbReference type="GeneID" id="94838497"/>
<reference evidence="1" key="1">
    <citation type="submission" date="2016-10" db="EMBL/GenBank/DDBJ databases">
        <authorList>
            <person name="Benchimol M."/>
            <person name="Almeida L.G."/>
            <person name="Vasconcelos A.T."/>
            <person name="Perreira-Neves A."/>
            <person name="Rosa I.A."/>
            <person name="Tasca T."/>
            <person name="Bogo M.R."/>
            <person name="de Souza W."/>
        </authorList>
    </citation>
    <scope>NUCLEOTIDE SEQUENCE [LARGE SCALE GENOMIC DNA]</scope>
    <source>
        <strain evidence="1">K</strain>
    </source>
</reference>
<dbReference type="VEuPathDB" id="TrichDB:TRFO_24516"/>
<keyword evidence="2" id="KW-1185">Reference proteome</keyword>
<organism evidence="1 2">
    <name type="scientific">Tritrichomonas foetus</name>
    <dbReference type="NCBI Taxonomy" id="1144522"/>
    <lineage>
        <taxon>Eukaryota</taxon>
        <taxon>Metamonada</taxon>
        <taxon>Parabasalia</taxon>
        <taxon>Tritrichomonadida</taxon>
        <taxon>Tritrichomonadidae</taxon>
        <taxon>Tritrichomonas</taxon>
    </lineage>
</organism>
<comment type="caution">
    <text evidence="1">The sequence shown here is derived from an EMBL/GenBank/DDBJ whole genome shotgun (WGS) entry which is preliminary data.</text>
</comment>
<accession>A0A1J4K808</accession>
<sequence length="128" mass="14283">MEPNSVNIITRDSIPLRAGNASLTVDGAEGEWITVHGILENSQSVEYVLKTDFDKCALKTDITKSSNLVPKDNLISPSETYYVIYAGEFIGFSKNEDGSYGAGIKYYHNSDILEIKNSNHIFLRFEVE</sequence>
<dbReference type="Proteomes" id="UP000179807">
    <property type="component" value="Unassembled WGS sequence"/>
</dbReference>